<name>A0A8X6I5K6_TRICU</name>
<comment type="caution">
    <text evidence="1">The sequence shown here is derived from an EMBL/GenBank/DDBJ whole genome shotgun (WGS) entry which is preliminary data.</text>
</comment>
<protein>
    <submittedName>
        <fullName evidence="1">Uncharacterized protein</fullName>
    </submittedName>
</protein>
<dbReference type="EMBL" id="BMAO01014994">
    <property type="protein sequence ID" value="GFQ98589.1"/>
    <property type="molecule type" value="Genomic_DNA"/>
</dbReference>
<reference evidence="1" key="1">
    <citation type="submission" date="2020-07" db="EMBL/GenBank/DDBJ databases">
        <title>Multicomponent nature underlies the extraordinary mechanical properties of spider dragline silk.</title>
        <authorList>
            <person name="Kono N."/>
            <person name="Nakamura H."/>
            <person name="Mori M."/>
            <person name="Yoshida Y."/>
            <person name="Ohtoshi R."/>
            <person name="Malay A.D."/>
            <person name="Moran D.A.P."/>
            <person name="Tomita M."/>
            <person name="Numata K."/>
            <person name="Arakawa K."/>
        </authorList>
    </citation>
    <scope>NUCLEOTIDE SEQUENCE</scope>
</reference>
<dbReference type="Proteomes" id="UP000887116">
    <property type="component" value="Unassembled WGS sequence"/>
</dbReference>
<organism evidence="1 2">
    <name type="scientific">Trichonephila clavata</name>
    <name type="common">Joro spider</name>
    <name type="synonym">Nephila clavata</name>
    <dbReference type="NCBI Taxonomy" id="2740835"/>
    <lineage>
        <taxon>Eukaryota</taxon>
        <taxon>Metazoa</taxon>
        <taxon>Ecdysozoa</taxon>
        <taxon>Arthropoda</taxon>
        <taxon>Chelicerata</taxon>
        <taxon>Arachnida</taxon>
        <taxon>Araneae</taxon>
        <taxon>Araneomorphae</taxon>
        <taxon>Entelegynae</taxon>
        <taxon>Araneoidea</taxon>
        <taxon>Nephilidae</taxon>
        <taxon>Trichonephila</taxon>
    </lineage>
</organism>
<proteinExistence type="predicted"/>
<evidence type="ECO:0000313" key="2">
    <source>
        <dbReference type="Proteomes" id="UP000887116"/>
    </source>
</evidence>
<accession>A0A8X6I5K6</accession>
<keyword evidence="2" id="KW-1185">Reference proteome</keyword>
<gene>
    <name evidence="1" type="ORF">TNCT_68361</name>
</gene>
<dbReference type="AlphaFoldDB" id="A0A8X6I5K6"/>
<sequence length="84" mass="9451">MPIRYTLLDSCLELKDSSSDICSEFIDVMGRTVLQEILTSYFPSLLTLHLMLHTPTSWLVALRYVSVRKACANECLVRVLSGVS</sequence>
<evidence type="ECO:0000313" key="1">
    <source>
        <dbReference type="EMBL" id="GFQ98589.1"/>
    </source>
</evidence>